<evidence type="ECO:0000256" key="4">
    <source>
        <dbReference type="ARBA" id="ARBA00023277"/>
    </source>
</evidence>
<dbReference type="RefSeq" id="WP_146865287.1">
    <property type="nucleotide sequence ID" value="NZ_BKAU01000005.1"/>
</dbReference>
<feature type="chain" id="PRO_5022035873" evidence="8">
    <location>
        <begin position="24"/>
        <end position="379"/>
    </location>
</feature>
<evidence type="ECO:0000256" key="5">
    <source>
        <dbReference type="ARBA" id="ARBA00023295"/>
    </source>
</evidence>
<dbReference type="GO" id="GO:0030245">
    <property type="term" value="P:cellulose catabolic process"/>
    <property type="evidence" value="ECO:0007669"/>
    <property type="project" value="UniProtKB-KW"/>
</dbReference>
<keyword evidence="8" id="KW-0732">Signal</keyword>
<keyword evidence="4" id="KW-0119">Carbohydrate metabolism</keyword>
<dbReference type="GO" id="GO:0009986">
    <property type="term" value="C:cell surface"/>
    <property type="evidence" value="ECO:0007669"/>
    <property type="project" value="TreeGrafter"/>
</dbReference>
<dbReference type="InterPro" id="IPR001547">
    <property type="entry name" value="Glyco_hydro_5"/>
</dbReference>
<dbReference type="AlphaFoldDB" id="A0A512RPF7"/>
<dbReference type="PANTHER" id="PTHR31297">
    <property type="entry name" value="GLUCAN ENDO-1,6-BETA-GLUCOSIDASE B"/>
    <property type="match status" value="1"/>
</dbReference>
<evidence type="ECO:0000259" key="9">
    <source>
        <dbReference type="Pfam" id="PF00150"/>
    </source>
</evidence>
<dbReference type="OrthoDB" id="9800955at2"/>
<evidence type="ECO:0000256" key="8">
    <source>
        <dbReference type="SAM" id="SignalP"/>
    </source>
</evidence>
<dbReference type="EMBL" id="BKAU01000005">
    <property type="protein sequence ID" value="GEP97571.1"/>
    <property type="molecule type" value="Genomic_DNA"/>
</dbReference>
<evidence type="ECO:0000313" key="11">
    <source>
        <dbReference type="Proteomes" id="UP000321436"/>
    </source>
</evidence>
<evidence type="ECO:0000256" key="6">
    <source>
        <dbReference type="ARBA" id="ARBA00023326"/>
    </source>
</evidence>
<dbReference type="SUPFAM" id="SSF51445">
    <property type="entry name" value="(Trans)glycosidases"/>
    <property type="match status" value="1"/>
</dbReference>
<dbReference type="GO" id="GO:0008422">
    <property type="term" value="F:beta-glucosidase activity"/>
    <property type="evidence" value="ECO:0007669"/>
    <property type="project" value="TreeGrafter"/>
</dbReference>
<dbReference type="Pfam" id="PF00150">
    <property type="entry name" value="Cellulase"/>
    <property type="match status" value="1"/>
</dbReference>
<protein>
    <submittedName>
        <fullName evidence="10">Endoglucanase</fullName>
    </submittedName>
</protein>
<feature type="signal peptide" evidence="8">
    <location>
        <begin position="1"/>
        <end position="23"/>
    </location>
</feature>
<name>A0A512RPF7_9BACT</name>
<evidence type="ECO:0000256" key="3">
    <source>
        <dbReference type="ARBA" id="ARBA00023001"/>
    </source>
</evidence>
<evidence type="ECO:0000256" key="2">
    <source>
        <dbReference type="ARBA" id="ARBA00022801"/>
    </source>
</evidence>
<accession>A0A512RPF7</accession>
<sequence>MERRSFIKNAGLLAAGCGLGATAAASSTVFRANKLPAWKGFNLLDFFSPDPSKSRRPTPEDHFRWMRDWGFNFVRVPIAYPNYLAIDRNKKITPEEVYRIDEARVAEIEKLVTMAHRYGMHVSLNLHRAPGYCINAGFYEPYNLWKDQEAQDAFCFHWNFWARRFRSVAAAKLSFDLVNEPAMREDMNDQHSPSSAVPGAVYRKVAAAAAAAIRKENPARIVIADGNNVGNTVIPEIIDLDIAQSCRGYYPGRISHYKAPWANKDVNNLPEPKWPGKVGNEHYSREMLEKYYQPWIDLVNKGVGVHCGECGCWNKTPHAVFLAWFGDVLDILGSHGIGFGLWEFSGDFGVLNSRRADVQYENWYGQQLDKKLLELLRRS</sequence>
<dbReference type="Gene3D" id="3.20.20.80">
    <property type="entry name" value="Glycosidases"/>
    <property type="match status" value="1"/>
</dbReference>
<dbReference type="GO" id="GO:0005576">
    <property type="term" value="C:extracellular region"/>
    <property type="evidence" value="ECO:0007669"/>
    <property type="project" value="TreeGrafter"/>
</dbReference>
<feature type="domain" description="Glycoside hydrolase family 5" evidence="9">
    <location>
        <begin position="58"/>
        <end position="345"/>
    </location>
</feature>
<evidence type="ECO:0000313" key="10">
    <source>
        <dbReference type="EMBL" id="GEP97571.1"/>
    </source>
</evidence>
<evidence type="ECO:0000256" key="7">
    <source>
        <dbReference type="RuleBase" id="RU361153"/>
    </source>
</evidence>
<keyword evidence="3" id="KW-0136">Cellulose degradation</keyword>
<keyword evidence="5 7" id="KW-0326">Glycosidase</keyword>
<keyword evidence="11" id="KW-1185">Reference proteome</keyword>
<comment type="caution">
    <text evidence="10">The sequence shown here is derived from an EMBL/GenBank/DDBJ whole genome shotgun (WGS) entry which is preliminary data.</text>
</comment>
<keyword evidence="2 7" id="KW-0378">Hydrolase</keyword>
<organism evidence="10 11">
    <name type="scientific">Chitinophaga cymbidii</name>
    <dbReference type="NCBI Taxonomy" id="1096750"/>
    <lineage>
        <taxon>Bacteria</taxon>
        <taxon>Pseudomonadati</taxon>
        <taxon>Bacteroidota</taxon>
        <taxon>Chitinophagia</taxon>
        <taxon>Chitinophagales</taxon>
        <taxon>Chitinophagaceae</taxon>
        <taxon>Chitinophaga</taxon>
    </lineage>
</organism>
<dbReference type="PANTHER" id="PTHR31297:SF41">
    <property type="entry name" value="ENDOGLUCANASE, PUTATIVE (AFU_ORTHOLOGUE AFUA_5G01830)-RELATED"/>
    <property type="match status" value="1"/>
</dbReference>
<keyword evidence="6" id="KW-0624">Polysaccharide degradation</keyword>
<gene>
    <name evidence="10" type="ORF">CCY01nite_38310</name>
</gene>
<reference evidence="10 11" key="1">
    <citation type="submission" date="2019-07" db="EMBL/GenBank/DDBJ databases">
        <title>Whole genome shotgun sequence of Chitinophaga cymbidii NBRC 109752.</title>
        <authorList>
            <person name="Hosoyama A."/>
            <person name="Uohara A."/>
            <person name="Ohji S."/>
            <person name="Ichikawa N."/>
        </authorList>
    </citation>
    <scope>NUCLEOTIDE SEQUENCE [LARGE SCALE GENOMIC DNA]</scope>
    <source>
        <strain evidence="10 11">NBRC 109752</strain>
    </source>
</reference>
<proteinExistence type="inferred from homology"/>
<dbReference type="InterPro" id="IPR050386">
    <property type="entry name" value="Glycosyl_hydrolase_5"/>
</dbReference>
<dbReference type="InterPro" id="IPR017853">
    <property type="entry name" value="GH"/>
</dbReference>
<evidence type="ECO:0000256" key="1">
    <source>
        <dbReference type="ARBA" id="ARBA00005641"/>
    </source>
</evidence>
<comment type="similarity">
    <text evidence="1 7">Belongs to the glycosyl hydrolase 5 (cellulase A) family.</text>
</comment>
<dbReference type="Proteomes" id="UP000321436">
    <property type="component" value="Unassembled WGS sequence"/>
</dbReference>